<name>A0A8H5GK61_9AGAR</name>
<dbReference type="Proteomes" id="UP000559256">
    <property type="component" value="Unassembled WGS sequence"/>
</dbReference>
<gene>
    <name evidence="1" type="ORF">D9758_005805</name>
</gene>
<protein>
    <recommendedName>
        <fullName evidence="3">RRM domain-containing protein</fullName>
    </recommendedName>
</protein>
<accession>A0A8H5GK61</accession>
<organism evidence="1 2">
    <name type="scientific">Tetrapyrgos nigripes</name>
    <dbReference type="NCBI Taxonomy" id="182062"/>
    <lineage>
        <taxon>Eukaryota</taxon>
        <taxon>Fungi</taxon>
        <taxon>Dikarya</taxon>
        <taxon>Basidiomycota</taxon>
        <taxon>Agaricomycotina</taxon>
        <taxon>Agaricomycetes</taxon>
        <taxon>Agaricomycetidae</taxon>
        <taxon>Agaricales</taxon>
        <taxon>Marasmiineae</taxon>
        <taxon>Marasmiaceae</taxon>
        <taxon>Tetrapyrgos</taxon>
    </lineage>
</organism>
<evidence type="ECO:0000313" key="1">
    <source>
        <dbReference type="EMBL" id="KAF5366266.1"/>
    </source>
</evidence>
<dbReference type="SUPFAM" id="SSF54928">
    <property type="entry name" value="RNA-binding domain, RBD"/>
    <property type="match status" value="2"/>
</dbReference>
<proteinExistence type="predicted"/>
<dbReference type="EMBL" id="JAACJM010000024">
    <property type="protein sequence ID" value="KAF5366266.1"/>
    <property type="molecule type" value="Genomic_DNA"/>
</dbReference>
<comment type="caution">
    <text evidence="1">The sequence shown here is derived from an EMBL/GenBank/DDBJ whole genome shotgun (WGS) entry which is preliminary data.</text>
</comment>
<dbReference type="OrthoDB" id="3026661at2759"/>
<sequence>MSFLHPPACSSHLTLLPRSTTARCMKFFLRSMASEAVTSEATTSWKNKPLTRCVRVKNLPPTFTVTKLLRLKGMSRPIESVYRLPDHNEVEIHYLQPCGATRAVRAASEGNLVIDGQELEVRLCEPQRFPVEIVAGIVLKSASRVLWLRPPEQFKTVMALEEVMKRFGEVEDIWIDESGAKAKVTFSRIGMAMEAWKSLRSDEAWADSNVTFHIEHLQIFPREDNSTTAGQHRTVYLSHLPLDLDPHQLMKSVEDMIVWRHSEPILSFSMCNNTAFFHFKDSVSAQIFYDAYEPLGGIQKGWSHQDGPPAVSQLTAANLGASRQLSMIGLDVTRIDSRRLRWDFSEFGGVVRAHVDKRNCTALITFADILHACKAIDHIHENPSDFSLYKGAKIMFWHRERPKVGQTTRSLFYLRPMRIGGPLPATESEIVEDPIPLAISSSEDRELDELVPST</sequence>
<evidence type="ECO:0008006" key="3">
    <source>
        <dbReference type="Google" id="ProtNLM"/>
    </source>
</evidence>
<dbReference type="GO" id="GO:0003676">
    <property type="term" value="F:nucleic acid binding"/>
    <property type="evidence" value="ECO:0007669"/>
    <property type="project" value="InterPro"/>
</dbReference>
<keyword evidence="2" id="KW-1185">Reference proteome</keyword>
<dbReference type="InterPro" id="IPR035979">
    <property type="entry name" value="RBD_domain_sf"/>
</dbReference>
<dbReference type="InterPro" id="IPR012677">
    <property type="entry name" value="Nucleotide-bd_a/b_plait_sf"/>
</dbReference>
<evidence type="ECO:0000313" key="2">
    <source>
        <dbReference type="Proteomes" id="UP000559256"/>
    </source>
</evidence>
<reference evidence="1 2" key="1">
    <citation type="journal article" date="2020" name="ISME J.">
        <title>Uncovering the hidden diversity of litter-decomposition mechanisms in mushroom-forming fungi.</title>
        <authorList>
            <person name="Floudas D."/>
            <person name="Bentzer J."/>
            <person name="Ahren D."/>
            <person name="Johansson T."/>
            <person name="Persson P."/>
            <person name="Tunlid A."/>
        </authorList>
    </citation>
    <scope>NUCLEOTIDE SEQUENCE [LARGE SCALE GENOMIC DNA]</scope>
    <source>
        <strain evidence="1 2">CBS 291.85</strain>
    </source>
</reference>
<dbReference type="Gene3D" id="3.30.70.330">
    <property type="match status" value="1"/>
</dbReference>
<dbReference type="AlphaFoldDB" id="A0A8H5GK61"/>